<reference evidence="4 5" key="1">
    <citation type="submission" date="2023-08" db="EMBL/GenBank/DDBJ databases">
        <title>Phytohabitans sansha sp. nov., isolated from marine sediment.</title>
        <authorList>
            <person name="Zhao Y."/>
            <person name="Yi K."/>
        </authorList>
    </citation>
    <scope>NUCLEOTIDE SEQUENCE [LARGE SCALE GENOMIC DNA]</scope>
    <source>
        <strain evidence="4 5">ZYX-F-186</strain>
    </source>
</reference>
<proteinExistence type="inferred from homology"/>
<evidence type="ECO:0000256" key="3">
    <source>
        <dbReference type="ARBA" id="ARBA00044507"/>
    </source>
</evidence>
<dbReference type="Pfam" id="PF03841">
    <property type="entry name" value="SelA"/>
    <property type="match status" value="1"/>
</dbReference>
<dbReference type="PANTHER" id="PTHR32328:SF0">
    <property type="entry name" value="L-SERYL-TRNA(SEC) SELENIUM TRANSFERASE"/>
    <property type="match status" value="1"/>
</dbReference>
<dbReference type="Proteomes" id="UP001230908">
    <property type="component" value="Unassembled WGS sequence"/>
</dbReference>
<comment type="cofactor">
    <cofactor evidence="1">
        <name>pyridoxal 5'-phosphate</name>
        <dbReference type="ChEBI" id="CHEBI:597326"/>
    </cofactor>
</comment>
<evidence type="ECO:0000313" key="5">
    <source>
        <dbReference type="Proteomes" id="UP001230908"/>
    </source>
</evidence>
<keyword evidence="4" id="KW-0032">Aminotransferase</keyword>
<gene>
    <name evidence="4" type="ORF">RB614_03760</name>
</gene>
<comment type="similarity">
    <text evidence="3">Belongs to the SelA family.</text>
</comment>
<dbReference type="InterPro" id="IPR018319">
    <property type="entry name" value="SelA-like"/>
</dbReference>
<keyword evidence="2" id="KW-0663">Pyridoxal phosphate</keyword>
<dbReference type="PANTHER" id="PTHR32328">
    <property type="entry name" value="L-SERYL-TRNA(SEC) SELENIUM TRANSFERASE"/>
    <property type="match status" value="1"/>
</dbReference>
<organism evidence="4 5">
    <name type="scientific">Phytohabitans maris</name>
    <dbReference type="NCBI Taxonomy" id="3071409"/>
    <lineage>
        <taxon>Bacteria</taxon>
        <taxon>Bacillati</taxon>
        <taxon>Actinomycetota</taxon>
        <taxon>Actinomycetes</taxon>
        <taxon>Micromonosporales</taxon>
        <taxon>Micromonosporaceae</taxon>
    </lineage>
</organism>
<accession>A0ABU0Z9A2</accession>
<dbReference type="EMBL" id="JAVHUY010000003">
    <property type="protein sequence ID" value="MDQ7903630.1"/>
    <property type="molecule type" value="Genomic_DNA"/>
</dbReference>
<protein>
    <submittedName>
        <fullName evidence="4">Aminotransferase class V-fold PLP-dependent enzyme</fullName>
    </submittedName>
</protein>
<dbReference type="SUPFAM" id="SSF53383">
    <property type="entry name" value="PLP-dependent transferases"/>
    <property type="match status" value="1"/>
</dbReference>
<dbReference type="InterPro" id="IPR015424">
    <property type="entry name" value="PyrdxlP-dep_Trfase"/>
</dbReference>
<sequence>MSASEPCPDAAGGGSGAAGAAAAFARFGLRRVVNAADTYTLLGGGALPAEVRAAMADAAAHHVDVAELLAATGKHLAALTHNEAALVVNGAAAGLALSVAACIAGADPAAVDRTPAHRTDRRRVVLLRCQRNPYDRAVAQAGAEVVEVGYGDATHPWQIAAELGPRTAAVVYFAGTQFERYALPLEQVVDLAHEAGVPVIVDAAAQLPPVENLWHYTGLGADLALFSGGKGLRGPQSSGLVLGRRDLVDTGRAHAYPNHAIGRTMKTSKENVLGLVAAVERALRLDWDAERARWEAQVDRVLAAVGAVPGIRAWREPTGRLGQAYPRAFFAWDGPAAAPAAELARRLADGDPAIHIGHGERGPRTAYVNPFTLDDPGELDVLLDRLVPALAGLDGGGAR</sequence>
<keyword evidence="4" id="KW-0808">Transferase</keyword>
<keyword evidence="5" id="KW-1185">Reference proteome</keyword>
<comment type="caution">
    <text evidence="4">The sequence shown here is derived from an EMBL/GenBank/DDBJ whole genome shotgun (WGS) entry which is preliminary data.</text>
</comment>
<dbReference type="GO" id="GO:0008483">
    <property type="term" value="F:transaminase activity"/>
    <property type="evidence" value="ECO:0007669"/>
    <property type="project" value="UniProtKB-KW"/>
</dbReference>
<evidence type="ECO:0000313" key="4">
    <source>
        <dbReference type="EMBL" id="MDQ7903630.1"/>
    </source>
</evidence>
<name>A0ABU0Z9A2_9ACTN</name>
<dbReference type="RefSeq" id="WP_308710907.1">
    <property type="nucleotide sequence ID" value="NZ_JAVHUY010000003.1"/>
</dbReference>
<dbReference type="Gene3D" id="3.40.640.10">
    <property type="entry name" value="Type I PLP-dependent aspartate aminotransferase-like (Major domain)"/>
    <property type="match status" value="1"/>
</dbReference>
<evidence type="ECO:0000256" key="1">
    <source>
        <dbReference type="ARBA" id="ARBA00001933"/>
    </source>
</evidence>
<evidence type="ECO:0000256" key="2">
    <source>
        <dbReference type="ARBA" id="ARBA00022898"/>
    </source>
</evidence>
<dbReference type="InterPro" id="IPR015421">
    <property type="entry name" value="PyrdxlP-dep_Trfase_major"/>
</dbReference>